<gene>
    <name evidence="3" type="ORF">GCM10008955_41330</name>
</gene>
<keyword evidence="1" id="KW-0597">Phosphoprotein</keyword>
<dbReference type="InterPro" id="IPR011006">
    <property type="entry name" value="CheY-like_superfamily"/>
</dbReference>
<proteinExistence type="predicted"/>
<dbReference type="SUPFAM" id="SSF52172">
    <property type="entry name" value="CheY-like"/>
    <property type="match status" value="1"/>
</dbReference>
<evidence type="ECO:0000259" key="2">
    <source>
        <dbReference type="PROSITE" id="PS50110"/>
    </source>
</evidence>
<dbReference type="InterPro" id="IPR052893">
    <property type="entry name" value="TCS_response_regulator"/>
</dbReference>
<name>A0ABQ2F2M2_9DEIO</name>
<feature type="domain" description="Response regulatory" evidence="2">
    <location>
        <begin position="4"/>
        <end position="129"/>
    </location>
</feature>
<evidence type="ECO:0000313" key="4">
    <source>
        <dbReference type="Proteomes" id="UP000647587"/>
    </source>
</evidence>
<protein>
    <submittedName>
        <fullName evidence="3">Two-component system response regulator</fullName>
    </submittedName>
</protein>
<dbReference type="Gene3D" id="3.40.50.2300">
    <property type="match status" value="1"/>
</dbReference>
<reference evidence="4" key="1">
    <citation type="journal article" date="2019" name="Int. J. Syst. Evol. Microbiol.">
        <title>The Global Catalogue of Microorganisms (GCM) 10K type strain sequencing project: providing services to taxonomists for standard genome sequencing and annotation.</title>
        <authorList>
            <consortium name="The Broad Institute Genomics Platform"/>
            <consortium name="The Broad Institute Genome Sequencing Center for Infectious Disease"/>
            <person name="Wu L."/>
            <person name="Ma J."/>
        </authorList>
    </citation>
    <scope>NUCLEOTIDE SEQUENCE [LARGE SCALE GENOMIC DNA]</scope>
    <source>
        <strain evidence="4">JCM 30331</strain>
    </source>
</reference>
<dbReference type="PANTHER" id="PTHR44520:SF2">
    <property type="entry name" value="RESPONSE REGULATOR RCP1"/>
    <property type="match status" value="1"/>
</dbReference>
<dbReference type="SMART" id="SM00448">
    <property type="entry name" value="REC"/>
    <property type="match status" value="1"/>
</dbReference>
<comment type="caution">
    <text evidence="3">The sequence shown here is derived from an EMBL/GenBank/DDBJ whole genome shotgun (WGS) entry which is preliminary data.</text>
</comment>
<evidence type="ECO:0000256" key="1">
    <source>
        <dbReference type="PROSITE-ProRule" id="PRU00169"/>
    </source>
</evidence>
<dbReference type="Pfam" id="PF00072">
    <property type="entry name" value="Response_reg"/>
    <property type="match status" value="1"/>
</dbReference>
<dbReference type="EMBL" id="BMPP01000038">
    <property type="protein sequence ID" value="GGK43301.1"/>
    <property type="molecule type" value="Genomic_DNA"/>
</dbReference>
<dbReference type="Proteomes" id="UP000647587">
    <property type="component" value="Unassembled WGS sequence"/>
</dbReference>
<dbReference type="CDD" id="cd17557">
    <property type="entry name" value="REC_Rcp-like"/>
    <property type="match status" value="1"/>
</dbReference>
<dbReference type="PROSITE" id="PS50110">
    <property type="entry name" value="RESPONSE_REGULATORY"/>
    <property type="match status" value="1"/>
</dbReference>
<keyword evidence="4" id="KW-1185">Reference proteome</keyword>
<dbReference type="RefSeq" id="WP_189012185.1">
    <property type="nucleotide sequence ID" value="NZ_BMPP01000038.1"/>
</dbReference>
<organism evidence="3 4">
    <name type="scientific">Deinococcus malanensis</name>
    <dbReference type="NCBI Taxonomy" id="1706855"/>
    <lineage>
        <taxon>Bacteria</taxon>
        <taxon>Thermotogati</taxon>
        <taxon>Deinococcota</taxon>
        <taxon>Deinococci</taxon>
        <taxon>Deinococcales</taxon>
        <taxon>Deinococcaceae</taxon>
        <taxon>Deinococcus</taxon>
    </lineage>
</organism>
<accession>A0ABQ2F2M2</accession>
<evidence type="ECO:0000313" key="3">
    <source>
        <dbReference type="EMBL" id="GGK43301.1"/>
    </source>
</evidence>
<dbReference type="PANTHER" id="PTHR44520">
    <property type="entry name" value="RESPONSE REGULATOR RCP1-RELATED"/>
    <property type="match status" value="1"/>
</dbReference>
<dbReference type="InterPro" id="IPR001789">
    <property type="entry name" value="Sig_transdc_resp-reg_receiver"/>
</dbReference>
<sequence>MKFHVLLVEDNEADVFLMEVALEGVVPDLQLHVVTTGPDALTFLNRRAPHGDAPTPHLVLLDGSTPCMTAAEVLTDVRQCWSTADLPVVVFSGSSSEADIQRALEAGANGYVTKPVGLDEYTRAVQHTLNTWYAHALTTQASDHRVA</sequence>
<feature type="modified residue" description="4-aspartylphosphate" evidence="1">
    <location>
        <position position="62"/>
    </location>
</feature>